<keyword evidence="4" id="KW-1185">Reference proteome</keyword>
<dbReference type="Proteomes" id="UP001165042">
    <property type="component" value="Unassembled WGS sequence"/>
</dbReference>
<dbReference type="SUPFAM" id="SSF47090">
    <property type="entry name" value="PGBD-like"/>
    <property type="match status" value="2"/>
</dbReference>
<comment type="caution">
    <text evidence="3">The sequence shown here is derived from an EMBL/GenBank/DDBJ whole genome shotgun (WGS) entry which is preliminary data.</text>
</comment>
<feature type="signal peptide" evidence="1">
    <location>
        <begin position="1"/>
        <end position="26"/>
    </location>
</feature>
<keyword evidence="1" id="KW-0732">Signal</keyword>
<feature type="domain" description="Peptidoglycan binding-like" evidence="2">
    <location>
        <begin position="59"/>
        <end position="113"/>
    </location>
</feature>
<dbReference type="Gene3D" id="1.10.101.10">
    <property type="entry name" value="PGBD-like superfamily/PGBD"/>
    <property type="match status" value="2"/>
</dbReference>
<evidence type="ECO:0000259" key="2">
    <source>
        <dbReference type="Pfam" id="PF01471"/>
    </source>
</evidence>
<name>A0A9W6QTF5_9PSEU</name>
<proteinExistence type="predicted"/>
<dbReference type="InterPro" id="IPR002477">
    <property type="entry name" value="Peptidoglycan-bd-like"/>
</dbReference>
<dbReference type="PANTHER" id="PTHR41533:SF1">
    <property type="entry name" value="L,D-TRANSPEPTIDASE YCBB-RELATED"/>
    <property type="match status" value="1"/>
</dbReference>
<protein>
    <recommendedName>
        <fullName evidence="2">Peptidoglycan binding-like domain-containing protein</fullName>
    </recommendedName>
</protein>
<dbReference type="EMBL" id="BSSD01000008">
    <property type="protein sequence ID" value="GLW94267.1"/>
    <property type="molecule type" value="Genomic_DNA"/>
</dbReference>
<dbReference type="AlphaFoldDB" id="A0A9W6QTF5"/>
<dbReference type="Pfam" id="PF01471">
    <property type="entry name" value="PG_binding_1"/>
    <property type="match status" value="2"/>
</dbReference>
<dbReference type="InterPro" id="IPR036366">
    <property type="entry name" value="PGBDSf"/>
</dbReference>
<evidence type="ECO:0000256" key="1">
    <source>
        <dbReference type="SAM" id="SignalP"/>
    </source>
</evidence>
<feature type="domain" description="Peptidoglycan binding-like" evidence="2">
    <location>
        <begin position="143"/>
        <end position="198"/>
    </location>
</feature>
<organism evidence="3 4">
    <name type="scientific">Actinokineospora globicatena</name>
    <dbReference type="NCBI Taxonomy" id="103729"/>
    <lineage>
        <taxon>Bacteria</taxon>
        <taxon>Bacillati</taxon>
        <taxon>Actinomycetota</taxon>
        <taxon>Actinomycetes</taxon>
        <taxon>Pseudonocardiales</taxon>
        <taxon>Pseudonocardiaceae</taxon>
        <taxon>Actinokineospora</taxon>
    </lineage>
</organism>
<gene>
    <name evidence="3" type="ORF">Aglo03_50830</name>
</gene>
<dbReference type="InterPro" id="IPR052905">
    <property type="entry name" value="LD-transpeptidase_YkuD-like"/>
</dbReference>
<dbReference type="PANTHER" id="PTHR41533">
    <property type="entry name" value="L,D-TRANSPEPTIDASE HI_1667-RELATED"/>
    <property type="match status" value="1"/>
</dbReference>
<dbReference type="InterPro" id="IPR036365">
    <property type="entry name" value="PGBD-like_sf"/>
</dbReference>
<reference evidence="3" key="1">
    <citation type="submission" date="2023-02" db="EMBL/GenBank/DDBJ databases">
        <title>Actinokineospora globicatena NBRC 15670.</title>
        <authorList>
            <person name="Ichikawa N."/>
            <person name="Sato H."/>
            <person name="Tonouchi N."/>
        </authorList>
    </citation>
    <scope>NUCLEOTIDE SEQUENCE</scope>
    <source>
        <strain evidence="3">NBRC 15670</strain>
    </source>
</reference>
<evidence type="ECO:0000313" key="4">
    <source>
        <dbReference type="Proteomes" id="UP001165042"/>
    </source>
</evidence>
<sequence>MSAKTRRTALVTVMAAFIGLTGAATATAETTASTYCAPASTDWQTYAASLPQVRPGDKNPTVVALQLNLRQRGHALEGTGDYQANTLAAVRAFQRAHGINDSGIVGPKTWHALLQGYSTRRAWTPGEGAHRQMLPGSHDVAMVQDLWIMMERVHPYDNIRGNETTHYGPKWQHLVRDFQRRAGINASGIVGPRTWAALEQVILVSGRWGC</sequence>
<accession>A0A9W6QTF5</accession>
<evidence type="ECO:0000313" key="3">
    <source>
        <dbReference type="EMBL" id="GLW94267.1"/>
    </source>
</evidence>
<dbReference type="RefSeq" id="WP_285612395.1">
    <property type="nucleotide sequence ID" value="NZ_BSSD01000008.1"/>
</dbReference>
<feature type="chain" id="PRO_5040894579" description="Peptidoglycan binding-like domain-containing protein" evidence="1">
    <location>
        <begin position="27"/>
        <end position="210"/>
    </location>
</feature>